<dbReference type="NCBIfam" id="NF000612">
    <property type="entry name" value="PRK00019.1"/>
    <property type="match status" value="1"/>
</dbReference>
<dbReference type="RefSeq" id="WP_097654688.1">
    <property type="nucleotide sequence ID" value="NZ_LYXE01000157.1"/>
</dbReference>
<keyword evidence="10" id="KW-1185">Reference proteome</keyword>
<keyword evidence="4 7" id="KW-0689">Ribosomal protein</keyword>
<feature type="region of interest" description="Disordered" evidence="8">
    <location>
        <begin position="68"/>
        <end position="99"/>
    </location>
</feature>
<dbReference type="GO" id="GO:0006412">
    <property type="term" value="P:translation"/>
    <property type="evidence" value="ECO:0007669"/>
    <property type="project" value="UniProtKB-UniRule"/>
</dbReference>
<evidence type="ECO:0000256" key="1">
    <source>
        <dbReference type="ARBA" id="ARBA00009296"/>
    </source>
</evidence>
<reference evidence="9 10" key="1">
    <citation type="submission" date="2016-05" db="EMBL/GenBank/DDBJ databases">
        <authorList>
            <person name="Lavstsen T."/>
            <person name="Jespersen J.S."/>
        </authorList>
    </citation>
    <scope>NUCLEOTIDE SEQUENCE [LARGE SCALE GENOMIC DNA]</scope>
    <source>
        <strain evidence="9 10">B7-9</strain>
    </source>
</reference>
<keyword evidence="2 7" id="KW-0699">rRNA-binding</keyword>
<name>A0A2H3KHM4_9CHLR</name>
<keyword evidence="5 7" id="KW-0687">Ribonucleoprotein</keyword>
<dbReference type="AlphaFoldDB" id="A0A2H3KHM4"/>
<evidence type="ECO:0000256" key="5">
    <source>
        <dbReference type="ARBA" id="ARBA00023274"/>
    </source>
</evidence>
<protein>
    <recommendedName>
        <fullName evidence="6 7">Large ribosomal subunit protein bL31</fullName>
    </recommendedName>
</protein>
<accession>A0A2H3KHM4</accession>
<dbReference type="PANTHER" id="PTHR33280">
    <property type="entry name" value="50S RIBOSOMAL PROTEIN L31, CHLOROPLASTIC"/>
    <property type="match status" value="1"/>
</dbReference>
<evidence type="ECO:0000256" key="8">
    <source>
        <dbReference type="SAM" id="MobiDB-lite"/>
    </source>
</evidence>
<dbReference type="OrthoDB" id="9803251at2"/>
<comment type="subunit">
    <text evidence="7">Part of the 50S ribosomal subunit.</text>
</comment>
<keyword evidence="3 7" id="KW-0694">RNA-binding</keyword>
<dbReference type="PROSITE" id="PS01143">
    <property type="entry name" value="RIBOSOMAL_L31"/>
    <property type="match status" value="1"/>
</dbReference>
<evidence type="ECO:0000256" key="3">
    <source>
        <dbReference type="ARBA" id="ARBA00022884"/>
    </source>
</evidence>
<evidence type="ECO:0000256" key="2">
    <source>
        <dbReference type="ARBA" id="ARBA00022730"/>
    </source>
</evidence>
<dbReference type="Pfam" id="PF01197">
    <property type="entry name" value="Ribosomal_L31"/>
    <property type="match status" value="1"/>
</dbReference>
<sequence>MKQGIHPKYNTDGVVCTTCGTRWQIGTTRQNLRVEICSNCHPFYTGEQRIVDTAGQVDRFMKRLSASQDRQAAIEKQRTVKNQPQPKKSLLKELYGDDA</sequence>
<dbReference type="PRINTS" id="PR01249">
    <property type="entry name" value="RIBOSOMALL31"/>
</dbReference>
<dbReference type="GO" id="GO:0003735">
    <property type="term" value="F:structural constituent of ribosome"/>
    <property type="evidence" value="ECO:0007669"/>
    <property type="project" value="InterPro"/>
</dbReference>
<evidence type="ECO:0000313" key="10">
    <source>
        <dbReference type="Proteomes" id="UP000220922"/>
    </source>
</evidence>
<dbReference type="PANTHER" id="PTHR33280:SF1">
    <property type="entry name" value="LARGE RIBOSOMAL SUBUNIT PROTEIN BL31C"/>
    <property type="match status" value="1"/>
</dbReference>
<evidence type="ECO:0000313" key="9">
    <source>
        <dbReference type="EMBL" id="PDV97263.1"/>
    </source>
</evidence>
<dbReference type="InterPro" id="IPR027491">
    <property type="entry name" value="Ribosomal_bL31_A"/>
</dbReference>
<dbReference type="GO" id="GO:0005840">
    <property type="term" value="C:ribosome"/>
    <property type="evidence" value="ECO:0007669"/>
    <property type="project" value="UniProtKB-KW"/>
</dbReference>
<organism evidence="9 10">
    <name type="scientific">Candidatus Chloroploca asiatica</name>
    <dbReference type="NCBI Taxonomy" id="1506545"/>
    <lineage>
        <taxon>Bacteria</taxon>
        <taxon>Bacillati</taxon>
        <taxon>Chloroflexota</taxon>
        <taxon>Chloroflexia</taxon>
        <taxon>Chloroflexales</taxon>
        <taxon>Chloroflexineae</taxon>
        <taxon>Oscillochloridaceae</taxon>
        <taxon>Candidatus Chloroploca</taxon>
    </lineage>
</organism>
<dbReference type="InterPro" id="IPR042105">
    <property type="entry name" value="Ribosomal_bL31_sf"/>
</dbReference>
<evidence type="ECO:0000256" key="7">
    <source>
        <dbReference type="HAMAP-Rule" id="MF_00501"/>
    </source>
</evidence>
<evidence type="ECO:0000256" key="4">
    <source>
        <dbReference type="ARBA" id="ARBA00022980"/>
    </source>
</evidence>
<dbReference type="SUPFAM" id="SSF143800">
    <property type="entry name" value="L28p-like"/>
    <property type="match status" value="1"/>
</dbReference>
<dbReference type="GO" id="GO:1990904">
    <property type="term" value="C:ribonucleoprotein complex"/>
    <property type="evidence" value="ECO:0007669"/>
    <property type="project" value="UniProtKB-KW"/>
</dbReference>
<comment type="caution">
    <text evidence="7">Lacks conserved residue(s) required for the propagation of feature annotation.</text>
</comment>
<dbReference type="HAMAP" id="MF_00501">
    <property type="entry name" value="Ribosomal_bL31_1"/>
    <property type="match status" value="1"/>
</dbReference>
<dbReference type="EMBL" id="LYXE01000157">
    <property type="protein sequence ID" value="PDV97263.1"/>
    <property type="molecule type" value="Genomic_DNA"/>
</dbReference>
<dbReference type="InterPro" id="IPR034704">
    <property type="entry name" value="Ribosomal_bL28/bL31-like_sf"/>
</dbReference>
<comment type="function">
    <text evidence="7">Binds the 23S rRNA.</text>
</comment>
<dbReference type="GO" id="GO:0019843">
    <property type="term" value="F:rRNA binding"/>
    <property type="evidence" value="ECO:0007669"/>
    <property type="project" value="UniProtKB-KW"/>
</dbReference>
<dbReference type="Proteomes" id="UP000220922">
    <property type="component" value="Unassembled WGS sequence"/>
</dbReference>
<comment type="caution">
    <text evidence="9">The sequence shown here is derived from an EMBL/GenBank/DDBJ whole genome shotgun (WGS) entry which is preliminary data.</text>
</comment>
<evidence type="ECO:0000256" key="6">
    <source>
        <dbReference type="ARBA" id="ARBA00035687"/>
    </source>
</evidence>
<gene>
    <name evidence="7" type="primary">rpmE</name>
    <name evidence="9" type="ORF">A9Q02_04985</name>
</gene>
<dbReference type="Gene3D" id="4.10.830.30">
    <property type="entry name" value="Ribosomal protein L31"/>
    <property type="match status" value="1"/>
</dbReference>
<comment type="similarity">
    <text evidence="1 7">Belongs to the bacterial ribosomal protein bL31 family. Type A subfamily.</text>
</comment>
<dbReference type="InterPro" id="IPR002150">
    <property type="entry name" value="Ribosomal_bL31"/>
</dbReference>
<feature type="compositionally biased region" description="Basic and acidic residues" evidence="8">
    <location>
        <begin position="90"/>
        <end position="99"/>
    </location>
</feature>
<proteinExistence type="inferred from homology"/>
<dbReference type="NCBIfam" id="TIGR00105">
    <property type="entry name" value="L31"/>
    <property type="match status" value="1"/>
</dbReference>